<protein>
    <submittedName>
        <fullName evidence="1">Uncharacterized protein</fullName>
    </submittedName>
</protein>
<gene>
    <name evidence="1" type="ORF">KSP40_PGU015579</name>
</gene>
<dbReference type="Proteomes" id="UP001412067">
    <property type="component" value="Unassembled WGS sequence"/>
</dbReference>
<comment type="caution">
    <text evidence="1">The sequence shown here is derived from an EMBL/GenBank/DDBJ whole genome shotgun (WGS) entry which is preliminary data.</text>
</comment>
<keyword evidence="2" id="KW-1185">Reference proteome</keyword>
<name>A0ABR2M045_9ASPA</name>
<sequence length="103" mass="11034">MLNLVVRLEIMGFLYCSGDKDIGTKAVVEIKDVKKSLGSVFLHIGTIKEGTVEIGSEVDAAVDSNLRQRARNGDWGTIVNKHGYTGAMALTSGAEHKVDTIGD</sequence>
<dbReference type="EMBL" id="JBBWWR010000013">
    <property type="protein sequence ID" value="KAK8955482.1"/>
    <property type="molecule type" value="Genomic_DNA"/>
</dbReference>
<evidence type="ECO:0000313" key="2">
    <source>
        <dbReference type="Proteomes" id="UP001412067"/>
    </source>
</evidence>
<organism evidence="1 2">
    <name type="scientific">Platanthera guangdongensis</name>
    <dbReference type="NCBI Taxonomy" id="2320717"/>
    <lineage>
        <taxon>Eukaryota</taxon>
        <taxon>Viridiplantae</taxon>
        <taxon>Streptophyta</taxon>
        <taxon>Embryophyta</taxon>
        <taxon>Tracheophyta</taxon>
        <taxon>Spermatophyta</taxon>
        <taxon>Magnoliopsida</taxon>
        <taxon>Liliopsida</taxon>
        <taxon>Asparagales</taxon>
        <taxon>Orchidaceae</taxon>
        <taxon>Orchidoideae</taxon>
        <taxon>Orchideae</taxon>
        <taxon>Orchidinae</taxon>
        <taxon>Platanthera</taxon>
    </lineage>
</organism>
<evidence type="ECO:0000313" key="1">
    <source>
        <dbReference type="EMBL" id="KAK8955482.1"/>
    </source>
</evidence>
<reference evidence="1 2" key="1">
    <citation type="journal article" date="2022" name="Nat. Plants">
        <title>Genomes of leafy and leafless Platanthera orchids illuminate the evolution of mycoheterotrophy.</title>
        <authorList>
            <person name="Li M.H."/>
            <person name="Liu K.W."/>
            <person name="Li Z."/>
            <person name="Lu H.C."/>
            <person name="Ye Q.L."/>
            <person name="Zhang D."/>
            <person name="Wang J.Y."/>
            <person name="Li Y.F."/>
            <person name="Zhong Z.M."/>
            <person name="Liu X."/>
            <person name="Yu X."/>
            <person name="Liu D.K."/>
            <person name="Tu X.D."/>
            <person name="Liu B."/>
            <person name="Hao Y."/>
            <person name="Liao X.Y."/>
            <person name="Jiang Y.T."/>
            <person name="Sun W.H."/>
            <person name="Chen J."/>
            <person name="Chen Y.Q."/>
            <person name="Ai Y."/>
            <person name="Zhai J.W."/>
            <person name="Wu S.S."/>
            <person name="Zhou Z."/>
            <person name="Hsiao Y.Y."/>
            <person name="Wu W.L."/>
            <person name="Chen Y.Y."/>
            <person name="Lin Y.F."/>
            <person name="Hsu J.L."/>
            <person name="Li C.Y."/>
            <person name="Wang Z.W."/>
            <person name="Zhao X."/>
            <person name="Zhong W.Y."/>
            <person name="Ma X.K."/>
            <person name="Ma L."/>
            <person name="Huang J."/>
            <person name="Chen G.Z."/>
            <person name="Huang M.Z."/>
            <person name="Huang L."/>
            <person name="Peng D.H."/>
            <person name="Luo Y.B."/>
            <person name="Zou S.Q."/>
            <person name="Chen S.P."/>
            <person name="Lan S."/>
            <person name="Tsai W.C."/>
            <person name="Van de Peer Y."/>
            <person name="Liu Z.J."/>
        </authorList>
    </citation>
    <scope>NUCLEOTIDE SEQUENCE [LARGE SCALE GENOMIC DNA]</scope>
    <source>
        <strain evidence="1">Lor288</strain>
    </source>
</reference>
<proteinExistence type="predicted"/>
<accession>A0ABR2M045</accession>